<organism evidence="1 2">
    <name type="scientific">Candidatus Woesebacteria bacterium RIFCSPHIGHO2_01_FULL_38_9</name>
    <dbReference type="NCBI Taxonomy" id="1802492"/>
    <lineage>
        <taxon>Bacteria</taxon>
        <taxon>Candidatus Woeseibacteriota</taxon>
    </lineage>
</organism>
<dbReference type="AlphaFoldDB" id="A0A1F7Y389"/>
<evidence type="ECO:0000313" key="1">
    <source>
        <dbReference type="EMBL" id="OGM21797.1"/>
    </source>
</evidence>
<reference evidence="1 2" key="1">
    <citation type="journal article" date="2016" name="Nat. Commun.">
        <title>Thousands of microbial genomes shed light on interconnected biogeochemical processes in an aquifer system.</title>
        <authorList>
            <person name="Anantharaman K."/>
            <person name="Brown C.T."/>
            <person name="Hug L.A."/>
            <person name="Sharon I."/>
            <person name="Castelle C.J."/>
            <person name="Probst A.J."/>
            <person name="Thomas B.C."/>
            <person name="Singh A."/>
            <person name="Wilkins M.J."/>
            <person name="Karaoz U."/>
            <person name="Brodie E.L."/>
            <person name="Williams K.H."/>
            <person name="Hubbard S.S."/>
            <person name="Banfield J.F."/>
        </authorList>
    </citation>
    <scope>NUCLEOTIDE SEQUENCE [LARGE SCALE GENOMIC DNA]</scope>
</reference>
<proteinExistence type="predicted"/>
<evidence type="ECO:0000313" key="2">
    <source>
        <dbReference type="Proteomes" id="UP000178419"/>
    </source>
</evidence>
<protein>
    <submittedName>
        <fullName evidence="1">Uncharacterized protein</fullName>
    </submittedName>
</protein>
<dbReference type="Gene3D" id="3.40.630.10">
    <property type="entry name" value="Zn peptidases"/>
    <property type="match status" value="1"/>
</dbReference>
<sequence>MLVEEDIKKIQSNRKVRLVLSLHEDSTSIGKGYIWTNALGTKLRRSIQDKLKSKIDKKLLTNMKENEVQGGKVEVGFTIVDAQDVGSFENWLAEDLKIPVVLSESPFGLSLATRKKFHIRIIEASLSSIVT</sequence>
<dbReference type="EMBL" id="MGGE01000005">
    <property type="protein sequence ID" value="OGM21797.1"/>
    <property type="molecule type" value="Genomic_DNA"/>
</dbReference>
<dbReference type="Proteomes" id="UP000178419">
    <property type="component" value="Unassembled WGS sequence"/>
</dbReference>
<gene>
    <name evidence="1" type="ORF">A2714_03255</name>
</gene>
<comment type="caution">
    <text evidence="1">The sequence shown here is derived from an EMBL/GenBank/DDBJ whole genome shotgun (WGS) entry which is preliminary data.</text>
</comment>
<accession>A0A1F7Y389</accession>
<name>A0A1F7Y389_9BACT</name>